<evidence type="ECO:0008006" key="3">
    <source>
        <dbReference type="Google" id="ProtNLM"/>
    </source>
</evidence>
<reference evidence="1 2" key="1">
    <citation type="submission" date="2019-11" db="EMBL/GenBank/DDBJ databases">
        <authorList>
            <person name="Zheng R.K."/>
            <person name="Sun C.M."/>
        </authorList>
    </citation>
    <scope>NUCLEOTIDE SEQUENCE [LARGE SCALE GENOMIC DNA]</scope>
    <source>
        <strain evidence="1 2">WC007</strain>
    </source>
</reference>
<dbReference type="Proteomes" id="UP000428260">
    <property type="component" value="Chromosome"/>
</dbReference>
<accession>A0A6I6JQT8</accession>
<gene>
    <name evidence="1" type="ORF">GM418_01995</name>
</gene>
<evidence type="ECO:0000313" key="1">
    <source>
        <dbReference type="EMBL" id="QGY42467.1"/>
    </source>
</evidence>
<sequence>MNIKKSGYYWILLLFTFASCKTEVAKTTDICVLIDVTDEKFRDENFVSESVPKLLKLMKLDKENGGYSGASIKLSLINEISDSKSKTAKIKAGETGMMGENPLNRRDEVVKFCEQFEANFSQILASADWGTNASKIYQKVTRELIKMKNMEGDKKYLVVYSDMLENSDLFSFYGSNWETAINKMIENPEETLDKLGKKGPALPDLSEFIIYIVPHRTPENDQKINLSEQFWTTLFEYRGATVIFNSVLEV</sequence>
<dbReference type="PROSITE" id="PS51257">
    <property type="entry name" value="PROKAR_LIPOPROTEIN"/>
    <property type="match status" value="1"/>
</dbReference>
<proteinExistence type="predicted"/>
<dbReference type="EMBL" id="CP046401">
    <property type="protein sequence ID" value="QGY42467.1"/>
    <property type="molecule type" value="Genomic_DNA"/>
</dbReference>
<protein>
    <recommendedName>
        <fullName evidence="3">VWA domain-containing protein</fullName>
    </recommendedName>
</protein>
<name>A0A6I6JQT8_9BACT</name>
<evidence type="ECO:0000313" key="2">
    <source>
        <dbReference type="Proteomes" id="UP000428260"/>
    </source>
</evidence>
<dbReference type="AlphaFoldDB" id="A0A6I6JQT8"/>
<dbReference type="RefSeq" id="WP_158862636.1">
    <property type="nucleotide sequence ID" value="NZ_CP046401.1"/>
</dbReference>
<keyword evidence="2" id="KW-1185">Reference proteome</keyword>
<dbReference type="KEGG" id="mcos:GM418_01995"/>
<organism evidence="1 2">
    <name type="scientific">Maribellus comscasis</name>
    <dbReference type="NCBI Taxonomy" id="2681766"/>
    <lineage>
        <taxon>Bacteria</taxon>
        <taxon>Pseudomonadati</taxon>
        <taxon>Bacteroidota</taxon>
        <taxon>Bacteroidia</taxon>
        <taxon>Marinilabiliales</taxon>
        <taxon>Prolixibacteraceae</taxon>
        <taxon>Maribellus</taxon>
    </lineage>
</organism>